<dbReference type="EMBL" id="KF900839">
    <property type="protein sequence ID" value="AIF08703.1"/>
    <property type="molecule type" value="Genomic_DNA"/>
</dbReference>
<dbReference type="SUPFAM" id="SSF50249">
    <property type="entry name" value="Nucleic acid-binding proteins"/>
    <property type="match status" value="1"/>
</dbReference>
<organism evidence="1">
    <name type="scientific">uncultured marine group II/III euryarchaeote KM3_31_G10</name>
    <dbReference type="NCBI Taxonomy" id="1456433"/>
    <lineage>
        <taxon>Archaea</taxon>
        <taxon>Methanobacteriati</taxon>
        <taxon>Methanobacteriota</taxon>
        <taxon>environmental samples</taxon>
    </lineage>
</organism>
<dbReference type="InterPro" id="IPR012340">
    <property type="entry name" value="NA-bd_OB-fold"/>
</dbReference>
<protein>
    <submittedName>
        <fullName evidence="1">Uncharacterized protein</fullName>
    </submittedName>
</protein>
<dbReference type="Gene3D" id="2.40.50.140">
    <property type="entry name" value="Nucleic acid-binding proteins"/>
    <property type="match status" value="1"/>
</dbReference>
<reference evidence="1" key="1">
    <citation type="journal article" date="2014" name="Genome Biol. Evol.">
        <title>Pangenome evidence for extensive interdomain horizontal transfer affecting lineage core and shell genes in uncultured planktonic thaumarchaeota and euryarchaeota.</title>
        <authorList>
            <person name="Deschamps P."/>
            <person name="Zivanovic Y."/>
            <person name="Moreira D."/>
            <person name="Rodriguez-Valera F."/>
            <person name="Lopez-Garcia P."/>
        </authorList>
    </citation>
    <scope>NUCLEOTIDE SEQUENCE</scope>
</reference>
<proteinExistence type="predicted"/>
<accession>A0A075H434</accession>
<name>A0A075H434_9EURY</name>
<evidence type="ECO:0000313" key="1">
    <source>
        <dbReference type="EMBL" id="AIF08703.1"/>
    </source>
</evidence>
<sequence>MIQAVEQQIMENESEERRASILRHAYGGRTPPAMPERQLVNQLTPATSINRLELLVLRRYPRRMVKSSNYEGPVAAACGRDETGVVGLVLWGEEVDQVRTGDVVRVLNGWCRRNHGELVVSSGRSGTLEVLPC</sequence>
<dbReference type="AlphaFoldDB" id="A0A075H434"/>